<dbReference type="KEGG" id="tzo:THMIRHAT_03430"/>
<dbReference type="EMBL" id="AP021888">
    <property type="protein sequence ID" value="BBP42597.1"/>
    <property type="molecule type" value="Genomic_DNA"/>
</dbReference>
<dbReference type="InterPro" id="IPR023408">
    <property type="entry name" value="MscS_beta-dom_sf"/>
</dbReference>
<keyword evidence="5" id="KW-0997">Cell inner membrane</keyword>
<evidence type="ECO:0000256" key="5">
    <source>
        <dbReference type="RuleBase" id="RU369025"/>
    </source>
</evidence>
<dbReference type="GO" id="GO:0005886">
    <property type="term" value="C:plasma membrane"/>
    <property type="evidence" value="ECO:0007669"/>
    <property type="project" value="UniProtKB-SubCell"/>
</dbReference>
<feature type="compositionally biased region" description="Basic residues" evidence="6">
    <location>
        <begin position="180"/>
        <end position="195"/>
    </location>
</feature>
<dbReference type="InterPro" id="IPR010920">
    <property type="entry name" value="LSM_dom_sf"/>
</dbReference>
<keyword evidence="4 5" id="KW-0472">Membrane</keyword>
<dbReference type="SUPFAM" id="SSF50182">
    <property type="entry name" value="Sm-like ribonucleoproteins"/>
    <property type="match status" value="1"/>
</dbReference>
<protein>
    <recommendedName>
        <fullName evidence="5">Small-conductance mechanosensitive channel</fullName>
    </recommendedName>
</protein>
<dbReference type="RefSeq" id="WP_173290161.1">
    <property type="nucleotide sequence ID" value="NZ_AP021888.1"/>
</dbReference>
<comment type="caution">
    <text evidence="5">Lacks conserved residue(s) required for the propagation of feature annotation.</text>
</comment>
<comment type="function">
    <text evidence="5">Mechanosensitive channel that participates in the regulation of osmotic pressure changes within the cell, opening in response to stretch forces in the membrane lipid bilayer, without the need for other proteins. Contributes to normal resistance to hypoosmotic shock. Forms an ion channel of 1.0 nanosiemens conductance with a slight preference for anions.</text>
</comment>
<gene>
    <name evidence="8" type="ORF">THMIRHAT_03430</name>
</gene>
<dbReference type="AlphaFoldDB" id="A0A6F8PKL4"/>
<feature type="transmembrane region" description="Helical" evidence="5">
    <location>
        <begin position="12"/>
        <end position="33"/>
    </location>
</feature>
<name>A0A6F8PKL4_9GAMM</name>
<keyword evidence="3 5" id="KW-1133">Transmembrane helix</keyword>
<dbReference type="InterPro" id="IPR045275">
    <property type="entry name" value="MscS_archaea/bacteria_type"/>
</dbReference>
<dbReference type="InterPro" id="IPR006685">
    <property type="entry name" value="MscS_channel_2nd"/>
</dbReference>
<feature type="domain" description="Mechanosensitive ion channel MscS" evidence="7">
    <location>
        <begin position="102"/>
        <end position="167"/>
    </location>
</feature>
<dbReference type="PANTHER" id="PTHR30221">
    <property type="entry name" value="SMALL-CONDUCTANCE MECHANOSENSITIVE CHANNEL"/>
    <property type="match status" value="1"/>
</dbReference>
<evidence type="ECO:0000256" key="4">
    <source>
        <dbReference type="ARBA" id="ARBA00023136"/>
    </source>
</evidence>
<proteinExistence type="inferred from homology"/>
<evidence type="ECO:0000313" key="9">
    <source>
        <dbReference type="Proteomes" id="UP000501466"/>
    </source>
</evidence>
<dbReference type="GO" id="GO:0008381">
    <property type="term" value="F:mechanosensitive monoatomic ion channel activity"/>
    <property type="evidence" value="ECO:0007669"/>
    <property type="project" value="InterPro"/>
</dbReference>
<comment type="subunit">
    <text evidence="5">Homoheptamer.</text>
</comment>
<dbReference type="PANTHER" id="PTHR30221:SF8">
    <property type="entry name" value="SMALL-CONDUCTANCE MECHANOSENSITIVE CHANNEL"/>
    <property type="match status" value="1"/>
</dbReference>
<feature type="transmembrane region" description="Helical" evidence="5">
    <location>
        <begin position="80"/>
        <end position="103"/>
    </location>
</feature>
<keyword evidence="5" id="KW-0813">Transport</keyword>
<dbReference type="Gene3D" id="2.30.30.60">
    <property type="match status" value="1"/>
</dbReference>
<keyword evidence="5" id="KW-0407">Ion channel</keyword>
<reference evidence="9" key="1">
    <citation type="submission" date="2019-11" db="EMBL/GenBank/DDBJ databases">
        <title>Isolation and characterization of two novel species in the genus Thiomicrorhabdus.</title>
        <authorList>
            <person name="Mochizuki J."/>
            <person name="Kojima H."/>
            <person name="Fukui M."/>
        </authorList>
    </citation>
    <scope>NUCLEOTIDE SEQUENCE [LARGE SCALE GENOMIC DNA]</scope>
    <source>
        <strain evidence="9">AkT22</strain>
    </source>
</reference>
<evidence type="ECO:0000256" key="3">
    <source>
        <dbReference type="ARBA" id="ARBA00022989"/>
    </source>
</evidence>
<evidence type="ECO:0000256" key="6">
    <source>
        <dbReference type="SAM" id="MobiDB-lite"/>
    </source>
</evidence>
<keyword evidence="9" id="KW-1185">Reference proteome</keyword>
<comment type="subcellular location">
    <subcellularLocation>
        <location evidence="5">Cell inner membrane</location>
        <topology evidence="5">Multi-pass membrane protein</topology>
    </subcellularLocation>
    <subcellularLocation>
        <location evidence="1">Membrane</location>
    </subcellularLocation>
</comment>
<keyword evidence="5" id="KW-0406">Ion transport</keyword>
<keyword evidence="5" id="KW-1003">Cell membrane</keyword>
<evidence type="ECO:0000313" key="8">
    <source>
        <dbReference type="EMBL" id="BBP42597.1"/>
    </source>
</evidence>
<sequence length="195" mass="22105">MIDKISWLDNLPYVQIVISVLIPFAIVFTQWMAKKLILNISLVKHVPHERGYQVYRYFKSLIVVVWLVVLLVVWGIDYQALLVVASSVLAVIGVALVAQWSILSNITASIIVFFTLPAKNGDEIEILDGPNTVKGRIQEINFFNVLLKDDKGNLIAFPNNLILQKAVRKTDFQPPEVPKPSRRSLLKQRLSKSQE</sequence>
<keyword evidence="2 5" id="KW-0812">Transmembrane</keyword>
<comment type="similarity">
    <text evidence="5">Belongs to the MscS (TC 1.A.23) family.</text>
</comment>
<evidence type="ECO:0000256" key="2">
    <source>
        <dbReference type="ARBA" id="ARBA00022692"/>
    </source>
</evidence>
<dbReference type="Pfam" id="PF00924">
    <property type="entry name" value="MS_channel_2nd"/>
    <property type="match status" value="1"/>
</dbReference>
<evidence type="ECO:0000259" key="7">
    <source>
        <dbReference type="Pfam" id="PF00924"/>
    </source>
</evidence>
<feature type="region of interest" description="Disordered" evidence="6">
    <location>
        <begin position="172"/>
        <end position="195"/>
    </location>
</feature>
<accession>A0A6F8PKL4</accession>
<feature type="transmembrane region" description="Helical" evidence="5">
    <location>
        <begin position="54"/>
        <end position="74"/>
    </location>
</feature>
<dbReference type="Proteomes" id="UP000501466">
    <property type="component" value="Chromosome"/>
</dbReference>
<evidence type="ECO:0000256" key="1">
    <source>
        <dbReference type="ARBA" id="ARBA00004370"/>
    </source>
</evidence>
<organism evidence="8 9">
    <name type="scientific">Thiosulfativibrio zosterae</name>
    <dbReference type="NCBI Taxonomy" id="2675053"/>
    <lineage>
        <taxon>Bacteria</taxon>
        <taxon>Pseudomonadati</taxon>
        <taxon>Pseudomonadota</taxon>
        <taxon>Gammaproteobacteria</taxon>
        <taxon>Thiotrichales</taxon>
        <taxon>Piscirickettsiaceae</taxon>
        <taxon>Thiosulfativibrio</taxon>
    </lineage>
</organism>